<dbReference type="InterPro" id="IPR000873">
    <property type="entry name" value="AMP-dep_synth/lig_dom"/>
</dbReference>
<dbReference type="Gene3D" id="3.30.300.30">
    <property type="match status" value="1"/>
</dbReference>
<evidence type="ECO:0000256" key="3">
    <source>
        <dbReference type="SAM" id="MobiDB-lite"/>
    </source>
</evidence>
<evidence type="ECO:0000259" key="5">
    <source>
        <dbReference type="Pfam" id="PF12172"/>
    </source>
</evidence>
<sequence length="632" mass="67183">MRQRGGAGGSGVIELAGCADCGHPHFPPRAVCPRCHGTDLRPVPCREAVVEQVTVDAAGTRLASVRTATGTVVVGRLDADVPVGSVVPLSAWREPGAAFVPGGAPLLPTHRSPLRDLPAPDRTVPRLLQLQARRYGDKPLVVRGATTWSYRDAVERAARMAGAMAERGIEPGDRIALLAGNRLELLETVLGCAWLGAIAVPLNTALRGAGLRHALTDSGARVVVVEPDLTGVLDEAGVPVERWVVGETFPAPGPELPARPAAPGDTVAILYTSGTTGLPKGVCCPQAQFHWWGVTVGECLEITDDDVLYTCLPLFHTNALNAFFQAVCAGATYVLGERFSASRFWADVREAGATVTYLLGAMVQILLTRPAAETDTAHRVRIALSPATPAAAHAAFRERFGVLLVDGYGSTETNMVLGAHPAAQRPGYMGVVLPDHEVRVVDADGLDVPDGEPGELVCRSRQPYAYATGYFENPAATAAAYRDLWFHTGDRVVREPDGWLRFLDRLTDSIRRRGENISSLEVEQVIATHPAVAAVAVYAVPSELSEDEVMAAVVPRDGGRVDPAELTAWCAPRLARFAIPRYVDVVAQLPLTENGKVRKAVLRERGVTATTWDRTPPAAGAQHGGSAPVGPQ</sequence>
<accession>A0ABP9NPV4</accession>
<proteinExistence type="inferred from homology"/>
<keyword evidence="2 7" id="KW-0436">Ligase</keyword>
<reference evidence="8" key="1">
    <citation type="journal article" date="2019" name="Int. J. Syst. Evol. Microbiol.">
        <title>The Global Catalogue of Microorganisms (GCM) 10K type strain sequencing project: providing services to taxonomists for standard genome sequencing and annotation.</title>
        <authorList>
            <consortium name="The Broad Institute Genomics Platform"/>
            <consortium name="The Broad Institute Genome Sequencing Center for Infectious Disease"/>
            <person name="Wu L."/>
            <person name="Ma J."/>
        </authorList>
    </citation>
    <scope>NUCLEOTIDE SEQUENCE [LARGE SCALE GENOMIC DNA]</scope>
    <source>
        <strain evidence="8">JCM 18302</strain>
    </source>
</reference>
<protein>
    <submittedName>
        <fullName evidence="7">ATP-dependent acyl-CoA ligase</fullName>
    </submittedName>
</protein>
<dbReference type="SUPFAM" id="SSF50249">
    <property type="entry name" value="Nucleic acid-binding proteins"/>
    <property type="match status" value="1"/>
</dbReference>
<dbReference type="PANTHER" id="PTHR43201">
    <property type="entry name" value="ACYL-COA SYNTHETASE"/>
    <property type="match status" value="1"/>
</dbReference>
<evidence type="ECO:0000313" key="7">
    <source>
        <dbReference type="EMBL" id="GAA5130660.1"/>
    </source>
</evidence>
<dbReference type="InterPro" id="IPR022002">
    <property type="entry name" value="ChsH2_Znr"/>
</dbReference>
<dbReference type="Pfam" id="PF12172">
    <property type="entry name" value="zf-ChsH2"/>
    <property type="match status" value="1"/>
</dbReference>
<organism evidence="7 8">
    <name type="scientific">Pseudonocardia adelaidensis</name>
    <dbReference type="NCBI Taxonomy" id="648754"/>
    <lineage>
        <taxon>Bacteria</taxon>
        <taxon>Bacillati</taxon>
        <taxon>Actinomycetota</taxon>
        <taxon>Actinomycetes</taxon>
        <taxon>Pseudonocardiales</taxon>
        <taxon>Pseudonocardiaceae</taxon>
        <taxon>Pseudonocardia</taxon>
    </lineage>
</organism>
<dbReference type="PANTHER" id="PTHR43201:SF5">
    <property type="entry name" value="MEDIUM-CHAIN ACYL-COA LIGASE ACSF2, MITOCHONDRIAL"/>
    <property type="match status" value="1"/>
</dbReference>
<dbReference type="InterPro" id="IPR025110">
    <property type="entry name" value="AMP-bd_C"/>
</dbReference>
<dbReference type="Pfam" id="PF00501">
    <property type="entry name" value="AMP-binding"/>
    <property type="match status" value="1"/>
</dbReference>
<name>A0ABP9NPV4_9PSEU</name>
<evidence type="ECO:0000313" key="8">
    <source>
        <dbReference type="Proteomes" id="UP001500804"/>
    </source>
</evidence>
<dbReference type="Proteomes" id="UP001500804">
    <property type="component" value="Unassembled WGS sequence"/>
</dbReference>
<evidence type="ECO:0000256" key="2">
    <source>
        <dbReference type="ARBA" id="ARBA00022598"/>
    </source>
</evidence>
<dbReference type="Pfam" id="PF13193">
    <property type="entry name" value="AMP-binding_C"/>
    <property type="match status" value="1"/>
</dbReference>
<dbReference type="InterPro" id="IPR042099">
    <property type="entry name" value="ANL_N_sf"/>
</dbReference>
<dbReference type="SUPFAM" id="SSF56801">
    <property type="entry name" value="Acetyl-CoA synthetase-like"/>
    <property type="match status" value="1"/>
</dbReference>
<evidence type="ECO:0000259" key="6">
    <source>
        <dbReference type="Pfam" id="PF13193"/>
    </source>
</evidence>
<dbReference type="NCBIfam" id="NF004808">
    <property type="entry name" value="PRK06155.1"/>
    <property type="match status" value="1"/>
</dbReference>
<feature type="domain" description="AMP-binding enzyme C-terminal" evidence="6">
    <location>
        <begin position="521"/>
        <end position="596"/>
    </location>
</feature>
<evidence type="ECO:0000256" key="1">
    <source>
        <dbReference type="ARBA" id="ARBA00006432"/>
    </source>
</evidence>
<dbReference type="GO" id="GO:0016874">
    <property type="term" value="F:ligase activity"/>
    <property type="evidence" value="ECO:0007669"/>
    <property type="project" value="UniProtKB-KW"/>
</dbReference>
<dbReference type="InterPro" id="IPR012340">
    <property type="entry name" value="NA-bd_OB-fold"/>
</dbReference>
<evidence type="ECO:0000259" key="4">
    <source>
        <dbReference type="Pfam" id="PF00501"/>
    </source>
</evidence>
<dbReference type="PROSITE" id="PS00455">
    <property type="entry name" value="AMP_BINDING"/>
    <property type="match status" value="1"/>
</dbReference>
<dbReference type="EMBL" id="BAABJO010000022">
    <property type="protein sequence ID" value="GAA5130660.1"/>
    <property type="molecule type" value="Genomic_DNA"/>
</dbReference>
<feature type="domain" description="ChsH2 rubredoxin-like zinc ribbon" evidence="5">
    <location>
        <begin position="11"/>
        <end position="40"/>
    </location>
</feature>
<feature type="region of interest" description="Disordered" evidence="3">
    <location>
        <begin position="608"/>
        <end position="632"/>
    </location>
</feature>
<keyword evidence="8" id="KW-1185">Reference proteome</keyword>
<feature type="domain" description="AMP-dependent synthetase/ligase" evidence="4">
    <location>
        <begin position="129"/>
        <end position="470"/>
    </location>
</feature>
<comment type="similarity">
    <text evidence="1">Belongs to the ATP-dependent AMP-binding enzyme family.</text>
</comment>
<gene>
    <name evidence="7" type="ORF">GCM10023320_52830</name>
</gene>
<dbReference type="Gene3D" id="3.40.50.12780">
    <property type="entry name" value="N-terminal domain of ligase-like"/>
    <property type="match status" value="1"/>
</dbReference>
<dbReference type="InterPro" id="IPR045851">
    <property type="entry name" value="AMP-bd_C_sf"/>
</dbReference>
<dbReference type="InterPro" id="IPR020845">
    <property type="entry name" value="AMP-binding_CS"/>
</dbReference>
<comment type="caution">
    <text evidence="7">The sequence shown here is derived from an EMBL/GenBank/DDBJ whole genome shotgun (WGS) entry which is preliminary data.</text>
</comment>